<evidence type="ECO:0000313" key="2">
    <source>
        <dbReference type="EMBL" id="KAF7672587.1"/>
    </source>
</evidence>
<dbReference type="PANTHER" id="PTHR33332">
    <property type="entry name" value="REVERSE TRANSCRIPTASE DOMAIN-CONTAINING PROTEIN"/>
    <property type="match status" value="1"/>
</dbReference>
<dbReference type="EMBL" id="SBIQ01000735">
    <property type="protein sequence ID" value="KAF7672587.1"/>
    <property type="molecule type" value="Genomic_DNA"/>
</dbReference>
<evidence type="ECO:0000313" key="3">
    <source>
        <dbReference type="Proteomes" id="UP001516464"/>
    </source>
</evidence>
<keyword evidence="2" id="KW-0548">Nucleotidyltransferase</keyword>
<dbReference type="GO" id="GO:0003964">
    <property type="term" value="F:RNA-directed DNA polymerase activity"/>
    <property type="evidence" value="ECO:0007669"/>
    <property type="project" value="UniProtKB-KW"/>
</dbReference>
<accession>A0ABQ7HV23</accession>
<keyword evidence="2" id="KW-0808">Transferase</keyword>
<feature type="domain" description="Reverse transcriptase" evidence="1">
    <location>
        <begin position="1"/>
        <end position="201"/>
    </location>
</feature>
<feature type="non-terminal residue" evidence="2">
    <location>
        <position position="1"/>
    </location>
</feature>
<keyword evidence="2" id="KW-0695">RNA-directed DNA polymerase</keyword>
<dbReference type="SUPFAM" id="SSF56672">
    <property type="entry name" value="DNA/RNA polymerases"/>
    <property type="match status" value="1"/>
</dbReference>
<protein>
    <submittedName>
        <fullName evidence="2">RNA-directed DNA polymerase from mobile element jockey</fullName>
    </submittedName>
</protein>
<dbReference type="PROSITE" id="PS50878">
    <property type="entry name" value="RT_POL"/>
    <property type="match status" value="1"/>
</dbReference>
<sequence>AINIIYDAVSHVRTQNHVALIATRDVNKAFDSLWHEGVLYKLQDIPAVSPPFLRLINNFLCGRKILPCFNGKSAAPFTPTAGVPQGSCLSPVLFNTFVNDLPQPKYRDTIITQFADDVIHVVSSLTGSLSSKHSTAVRKLNEELVITERWERKWRLVTNPDKIQVSTVGCMAHSIENLGGVRVGGTPISIKNSNTILGYNINRLLNSSDHVQAKTGIAKGSLARLFRFRQAPTSVKLHLYKMLIRPLLEYPSTPLDLSTRTNQRKLQRVQNKALRFAANLTLDDRVPMVQIHEFLEIEPINRRLCHLSRRILYHMKDQYIPDRENALPILNSTPDYDLREPPQRTRRITLQQRVIRHIHSQELPGPRILSNLPDDPDTWTLPAPIYT</sequence>
<evidence type="ECO:0000259" key="1">
    <source>
        <dbReference type="PROSITE" id="PS50878"/>
    </source>
</evidence>
<organism evidence="2 3">
    <name type="scientific">Astathelohania contejeani</name>
    <dbReference type="NCBI Taxonomy" id="164912"/>
    <lineage>
        <taxon>Eukaryota</taxon>
        <taxon>Fungi</taxon>
        <taxon>Fungi incertae sedis</taxon>
        <taxon>Microsporidia</taxon>
        <taxon>Astathelohaniidae</taxon>
        <taxon>Astathelohania</taxon>
    </lineage>
</organism>
<gene>
    <name evidence="2" type="ORF">TCON_2769</name>
</gene>
<dbReference type="Proteomes" id="UP001516464">
    <property type="component" value="Unassembled WGS sequence"/>
</dbReference>
<reference evidence="2 3" key="1">
    <citation type="submission" date="2019-01" db="EMBL/GenBank/DDBJ databases">
        <title>Genomes sequencing and comparative genomics of infectious freshwater microsporidia, Cucumispora dikerogammari and Thelohania contejeani.</title>
        <authorList>
            <person name="Cormier A."/>
            <person name="Giraud I."/>
            <person name="Wattier R."/>
            <person name="Teixeira M."/>
            <person name="Grandjean F."/>
            <person name="Rigaud T."/>
            <person name="Cordaux R."/>
        </authorList>
    </citation>
    <scope>NUCLEOTIDE SEQUENCE [LARGE SCALE GENOMIC DNA]</scope>
    <source>
        <strain evidence="2">T1</strain>
        <tissue evidence="2">Spores</tissue>
    </source>
</reference>
<name>A0ABQ7HV23_9MICR</name>
<keyword evidence="3" id="KW-1185">Reference proteome</keyword>
<dbReference type="InterPro" id="IPR000477">
    <property type="entry name" value="RT_dom"/>
</dbReference>
<dbReference type="InterPro" id="IPR043502">
    <property type="entry name" value="DNA/RNA_pol_sf"/>
</dbReference>
<proteinExistence type="predicted"/>
<dbReference type="Pfam" id="PF00078">
    <property type="entry name" value="RVT_1"/>
    <property type="match status" value="1"/>
</dbReference>
<comment type="caution">
    <text evidence="2">The sequence shown here is derived from an EMBL/GenBank/DDBJ whole genome shotgun (WGS) entry which is preliminary data.</text>
</comment>